<feature type="chain" id="PRO_5046310884" description="Porin" evidence="1">
    <location>
        <begin position="19"/>
        <end position="66"/>
    </location>
</feature>
<gene>
    <name evidence="2" type="ORF">OC929_09050</name>
</gene>
<feature type="signal peptide" evidence="1">
    <location>
        <begin position="1"/>
        <end position="18"/>
    </location>
</feature>
<sequence length="66" mass="6932">MKKVVLVALMAAAGMAQAAHKNESLRAGVIASQPAFYTPVPLSCPDGTKEIGDDCVPTVELDIDFE</sequence>
<evidence type="ECO:0000256" key="1">
    <source>
        <dbReference type="SAM" id="SignalP"/>
    </source>
</evidence>
<reference evidence="2" key="1">
    <citation type="journal article" date="2022" name="Microbiol. Spectr.">
        <title>An Nuclear Magnetic Resonance Fingerprint Matching Approach for the Identification and Structural Re-Evaluation of Pseudomonas Lipopeptides.</title>
        <authorList>
            <person name="De Roo V."/>
            <person name="Verleysen Y."/>
            <person name="Kovacs B."/>
            <person name="De Vleeschouwer M."/>
            <person name="Muangkaew P."/>
            <person name="Girard L."/>
            <person name="Hofte M."/>
            <person name="De Mot R."/>
            <person name="Madder A."/>
            <person name="Geudens N."/>
            <person name="Martins J.C."/>
        </authorList>
    </citation>
    <scope>NUCLEOTIDE SEQUENCE</scope>
    <source>
        <strain evidence="2">COR51</strain>
    </source>
</reference>
<reference evidence="2" key="2">
    <citation type="submission" date="2022-09" db="EMBL/GenBank/DDBJ databases">
        <authorList>
            <person name="Cesa-Luna C."/>
            <person name="Girard L."/>
            <person name="Lood C."/>
            <person name="Hofte M."/>
            <person name="De Mot R."/>
        </authorList>
    </citation>
    <scope>NUCLEOTIDE SEQUENCE</scope>
    <source>
        <strain evidence="2">COR51</strain>
    </source>
</reference>
<organism evidence="2 3">
    <name type="scientific">Pseudomonas peradeniyensis</name>
    <dbReference type="NCBI Taxonomy" id="2745488"/>
    <lineage>
        <taxon>Bacteria</taxon>
        <taxon>Pseudomonadati</taxon>
        <taxon>Pseudomonadota</taxon>
        <taxon>Gammaproteobacteria</taxon>
        <taxon>Pseudomonadales</taxon>
        <taxon>Pseudomonadaceae</taxon>
        <taxon>Pseudomonas</taxon>
    </lineage>
</organism>
<proteinExistence type="predicted"/>
<reference evidence="2" key="3">
    <citation type="journal article" date="2023" name="mSystems">
        <title>Charting the Lipopeptidome of Nonpathogenic Pseudomonas.</title>
        <authorList>
            <person name="Cesa-Luna C."/>
            <person name="Geudens N."/>
            <person name="Girard L."/>
            <person name="De Roo V."/>
            <person name="Maklad H.R."/>
            <person name="Martins J.C."/>
            <person name="Hofte M."/>
            <person name="De Mot R."/>
        </authorList>
    </citation>
    <scope>NUCLEOTIDE SEQUENCE</scope>
    <source>
        <strain evidence="2">COR51</strain>
    </source>
</reference>
<keyword evidence="3" id="KW-1185">Reference proteome</keyword>
<dbReference type="EMBL" id="JAOSLA010000009">
    <property type="protein sequence ID" value="MCU7238198.1"/>
    <property type="molecule type" value="Genomic_DNA"/>
</dbReference>
<name>A0ABT2VA36_9PSED</name>
<accession>A0ABT2VA36</accession>
<evidence type="ECO:0008006" key="4">
    <source>
        <dbReference type="Google" id="ProtNLM"/>
    </source>
</evidence>
<keyword evidence="1" id="KW-0732">Signal</keyword>
<evidence type="ECO:0000313" key="3">
    <source>
        <dbReference type="Proteomes" id="UP001139994"/>
    </source>
</evidence>
<dbReference type="Proteomes" id="UP001139994">
    <property type="component" value="Unassembled WGS sequence"/>
</dbReference>
<protein>
    <recommendedName>
        <fullName evidence="4">Porin</fullName>
    </recommendedName>
</protein>
<dbReference type="RefSeq" id="WP_262951282.1">
    <property type="nucleotide sequence ID" value="NZ_JAOSLA010000009.1"/>
</dbReference>
<evidence type="ECO:0000313" key="2">
    <source>
        <dbReference type="EMBL" id="MCU7238198.1"/>
    </source>
</evidence>
<comment type="caution">
    <text evidence="2">The sequence shown here is derived from an EMBL/GenBank/DDBJ whole genome shotgun (WGS) entry which is preliminary data.</text>
</comment>